<dbReference type="PANTHER" id="PTHR45138">
    <property type="entry name" value="REGULATORY COMPONENTS OF SENSORY TRANSDUCTION SYSTEM"/>
    <property type="match status" value="1"/>
</dbReference>
<dbReference type="NCBIfam" id="TIGR00254">
    <property type="entry name" value="GGDEF"/>
    <property type="match status" value="1"/>
</dbReference>
<sequence length="554" mass="60892">MGGRQWQYGTGAVLVVLLAWLATPWPLQAAAVESGRDYLLVGGATDEPTPHRACTPHMLSGPRQQVLVPAPQEGWSGQPQALDVFNVFAGEVRVQHGDREICGNMHDARTRDSRFRAGIGLVAVPPAGSHEPFLVSWQTPLKTRWVPTLRLGAPSPVQQNDTARLLMRAACIAVAIALALSALMAFLTTRDRSFLVYVAGTTVLVLWQAILGGLSGYPEPWLPVGERGAWWLLSLTAATQALVLPALWRLNGGDRVWPRSRPLQATVLWGLVALAVLVPWLRWEQLAWVAQGLQVTYLLGCGLALLMGVWARWRGDRWSQAGLAALAPMLVLIIADACRAEWLLEYRVEALQLAVTWLLMMAAYAMNQRLGRLRQQRDELRQLAETDGLTGLPNRRAGLQQLARHLAQVDRERGPLVIGFLDIDLFKDINDRHGHAVGDQVLVAVARALRAAVRSQDEVVRMGGEEFLLLMPGMPREAASARLDRLRQRITEAGQALQVPGLEVTASIGLAQWRPGEDDLAGLLRRADHAMYVAKRAGRNRVFDGEELDPPGLA</sequence>
<feature type="transmembrane region" description="Helical" evidence="4">
    <location>
        <begin position="323"/>
        <end position="344"/>
    </location>
</feature>
<dbReference type="GO" id="GO:0052621">
    <property type="term" value="F:diguanylate cyclase activity"/>
    <property type="evidence" value="ECO:0007669"/>
    <property type="project" value="UniProtKB-EC"/>
</dbReference>
<feature type="transmembrane region" description="Helical" evidence="4">
    <location>
        <begin position="229"/>
        <end position="250"/>
    </location>
</feature>
<dbReference type="InterPro" id="IPR000160">
    <property type="entry name" value="GGDEF_dom"/>
</dbReference>
<gene>
    <name evidence="6" type="ORF">W7K_03945</name>
</gene>
<dbReference type="PROSITE" id="PS50887">
    <property type="entry name" value="GGDEF"/>
    <property type="match status" value="1"/>
</dbReference>
<dbReference type="SUPFAM" id="SSF55073">
    <property type="entry name" value="Nucleotide cyclase"/>
    <property type="match status" value="1"/>
</dbReference>
<evidence type="ECO:0000259" key="5">
    <source>
        <dbReference type="PROSITE" id="PS50887"/>
    </source>
</evidence>
<evidence type="ECO:0000256" key="1">
    <source>
        <dbReference type="ARBA" id="ARBA00001946"/>
    </source>
</evidence>
<protein>
    <recommendedName>
        <fullName evidence="2">diguanylate cyclase</fullName>
        <ecNumber evidence="2">2.7.7.65</ecNumber>
    </recommendedName>
</protein>
<dbReference type="FunFam" id="3.30.70.270:FF:000001">
    <property type="entry name" value="Diguanylate cyclase domain protein"/>
    <property type="match status" value="1"/>
</dbReference>
<accession>A0A0L8AE03</accession>
<dbReference type="PANTHER" id="PTHR45138:SF9">
    <property type="entry name" value="DIGUANYLATE CYCLASE DGCM-RELATED"/>
    <property type="match status" value="1"/>
</dbReference>
<name>A0A0L8AE03_9GAMM</name>
<dbReference type="CDD" id="cd01949">
    <property type="entry name" value="GGDEF"/>
    <property type="match status" value="1"/>
</dbReference>
<evidence type="ECO:0000313" key="7">
    <source>
        <dbReference type="Proteomes" id="UP000036890"/>
    </source>
</evidence>
<dbReference type="Proteomes" id="UP000036890">
    <property type="component" value="Unassembled WGS sequence"/>
</dbReference>
<evidence type="ECO:0000313" key="6">
    <source>
        <dbReference type="EMBL" id="KOF00598.1"/>
    </source>
</evidence>
<evidence type="ECO:0000256" key="3">
    <source>
        <dbReference type="ARBA" id="ARBA00034247"/>
    </source>
</evidence>
<dbReference type="RefSeq" id="WP_029380084.1">
    <property type="nucleotide sequence ID" value="NZ_AJLO02000008.1"/>
</dbReference>
<proteinExistence type="predicted"/>
<dbReference type="InterPro" id="IPR011623">
    <property type="entry name" value="7TMR_DISM_rcpt_extracell_dom1"/>
</dbReference>
<dbReference type="Pfam" id="PF00990">
    <property type="entry name" value="GGDEF"/>
    <property type="match status" value="1"/>
</dbReference>
<comment type="cofactor">
    <cofactor evidence="1">
        <name>Mg(2+)</name>
        <dbReference type="ChEBI" id="CHEBI:18420"/>
    </cofactor>
</comment>
<reference evidence="6 7" key="1">
    <citation type="journal article" date="2012" name="J. Bacteriol.">
        <title>Genome sequence of a novel nicotine-degrading strain, Pseudomonas geniculata N1.</title>
        <authorList>
            <person name="Tang H."/>
            <person name="Yu H."/>
            <person name="Tai C."/>
            <person name="Huang K."/>
            <person name="Liu Y."/>
            <person name="Wang L."/>
            <person name="Yao Y."/>
            <person name="Wu G."/>
            <person name="Xu P."/>
        </authorList>
    </citation>
    <scope>NUCLEOTIDE SEQUENCE [LARGE SCALE GENOMIC DNA]</scope>
    <source>
        <strain evidence="6 7">N1</strain>
    </source>
</reference>
<keyword evidence="4" id="KW-1133">Transmembrane helix</keyword>
<feature type="transmembrane region" description="Helical" evidence="4">
    <location>
        <begin position="350"/>
        <end position="367"/>
    </location>
</feature>
<dbReference type="SMART" id="SM00267">
    <property type="entry name" value="GGDEF"/>
    <property type="match status" value="1"/>
</dbReference>
<dbReference type="Gene3D" id="3.30.70.270">
    <property type="match status" value="1"/>
</dbReference>
<dbReference type="InterPro" id="IPR050469">
    <property type="entry name" value="Diguanylate_Cyclase"/>
</dbReference>
<dbReference type="EC" id="2.7.7.65" evidence="2"/>
<comment type="catalytic activity">
    <reaction evidence="3">
        <text>2 GTP = 3',3'-c-di-GMP + 2 diphosphate</text>
        <dbReference type="Rhea" id="RHEA:24898"/>
        <dbReference type="ChEBI" id="CHEBI:33019"/>
        <dbReference type="ChEBI" id="CHEBI:37565"/>
        <dbReference type="ChEBI" id="CHEBI:58805"/>
        <dbReference type="EC" id="2.7.7.65"/>
    </reaction>
</comment>
<keyword evidence="4" id="KW-0472">Membrane</keyword>
<dbReference type="AlphaFoldDB" id="A0A0L8AE03"/>
<organism evidence="6 7">
    <name type="scientific">Stenotrophomonas geniculata N1</name>
    <dbReference type="NCBI Taxonomy" id="1167641"/>
    <lineage>
        <taxon>Bacteria</taxon>
        <taxon>Pseudomonadati</taxon>
        <taxon>Pseudomonadota</taxon>
        <taxon>Gammaproteobacteria</taxon>
        <taxon>Lysobacterales</taxon>
        <taxon>Lysobacteraceae</taxon>
        <taxon>Stenotrophomonas</taxon>
    </lineage>
</organism>
<feature type="domain" description="GGDEF" evidence="5">
    <location>
        <begin position="414"/>
        <end position="547"/>
    </location>
</feature>
<dbReference type="Pfam" id="PF07695">
    <property type="entry name" value="7TMR-DISM_7TM"/>
    <property type="match status" value="1"/>
</dbReference>
<keyword evidence="4" id="KW-0812">Transmembrane</keyword>
<evidence type="ECO:0000256" key="2">
    <source>
        <dbReference type="ARBA" id="ARBA00012528"/>
    </source>
</evidence>
<evidence type="ECO:0000256" key="4">
    <source>
        <dbReference type="SAM" id="Phobius"/>
    </source>
</evidence>
<feature type="transmembrane region" description="Helical" evidence="4">
    <location>
        <begin position="262"/>
        <end position="281"/>
    </location>
</feature>
<dbReference type="OrthoDB" id="9803824at2"/>
<dbReference type="InterPro" id="IPR043128">
    <property type="entry name" value="Rev_trsase/Diguanyl_cyclase"/>
</dbReference>
<feature type="transmembrane region" description="Helical" evidence="4">
    <location>
        <begin position="165"/>
        <end position="187"/>
    </location>
</feature>
<comment type="caution">
    <text evidence="6">The sequence shown here is derived from an EMBL/GenBank/DDBJ whole genome shotgun (WGS) entry which is preliminary data.</text>
</comment>
<feature type="transmembrane region" description="Helical" evidence="4">
    <location>
        <begin position="287"/>
        <end position="311"/>
    </location>
</feature>
<feature type="transmembrane region" description="Helical" evidence="4">
    <location>
        <begin position="194"/>
        <end position="217"/>
    </location>
</feature>
<dbReference type="EMBL" id="AJLO02000008">
    <property type="protein sequence ID" value="KOF00598.1"/>
    <property type="molecule type" value="Genomic_DNA"/>
</dbReference>
<dbReference type="InterPro" id="IPR029787">
    <property type="entry name" value="Nucleotide_cyclase"/>
</dbReference>